<protein>
    <submittedName>
        <fullName evidence="2">Cortactin-binding protein 2</fullName>
    </submittedName>
</protein>
<name>A0A8J4X7P8_CLAMG</name>
<proteinExistence type="predicted"/>
<comment type="caution">
    <text evidence="2">The sequence shown here is derived from an EMBL/GenBank/DDBJ whole genome shotgun (WGS) entry which is preliminary data.</text>
</comment>
<gene>
    <name evidence="2" type="primary">menD</name>
    <name evidence="2" type="ORF">DAT39_022782</name>
</gene>
<dbReference type="Proteomes" id="UP000727407">
    <property type="component" value="Unassembled WGS sequence"/>
</dbReference>
<feature type="region of interest" description="Disordered" evidence="1">
    <location>
        <begin position="134"/>
        <end position="159"/>
    </location>
</feature>
<keyword evidence="3" id="KW-1185">Reference proteome</keyword>
<feature type="region of interest" description="Disordered" evidence="1">
    <location>
        <begin position="1"/>
        <end position="38"/>
    </location>
</feature>
<dbReference type="AlphaFoldDB" id="A0A8J4X7P8"/>
<feature type="non-terminal residue" evidence="2">
    <location>
        <position position="1"/>
    </location>
</feature>
<accession>A0A8J4X7P8</accession>
<evidence type="ECO:0000256" key="1">
    <source>
        <dbReference type="SAM" id="MobiDB-lite"/>
    </source>
</evidence>
<dbReference type="EMBL" id="QNUK01001268">
    <property type="protein sequence ID" value="KAF5884993.1"/>
    <property type="molecule type" value="Genomic_DNA"/>
</dbReference>
<reference evidence="2" key="1">
    <citation type="submission" date="2020-07" db="EMBL/GenBank/DDBJ databases">
        <title>Clarias magur genome sequencing, assembly and annotation.</title>
        <authorList>
            <person name="Kushwaha B."/>
            <person name="Kumar R."/>
            <person name="Das P."/>
            <person name="Joshi C.G."/>
            <person name="Kumar D."/>
            <person name="Nagpure N.S."/>
            <person name="Pandey M."/>
            <person name="Agarwal S."/>
            <person name="Srivastava S."/>
            <person name="Singh M."/>
            <person name="Sahoo L."/>
            <person name="Jayasankar P."/>
            <person name="Meher P.K."/>
            <person name="Koringa P.G."/>
            <person name="Iquebal M.A."/>
            <person name="Das S.P."/>
            <person name="Bit A."/>
            <person name="Patnaik S."/>
            <person name="Patel N."/>
            <person name="Shah T.M."/>
            <person name="Hinsu A."/>
            <person name="Jena J.K."/>
        </authorList>
    </citation>
    <scope>NUCLEOTIDE SEQUENCE</scope>
    <source>
        <strain evidence="2">CIFAMagur01</strain>
        <tissue evidence="2">Testis</tissue>
    </source>
</reference>
<organism evidence="2 3">
    <name type="scientific">Clarias magur</name>
    <name type="common">Asian catfish</name>
    <name type="synonym">Macropteronotus magur</name>
    <dbReference type="NCBI Taxonomy" id="1594786"/>
    <lineage>
        <taxon>Eukaryota</taxon>
        <taxon>Metazoa</taxon>
        <taxon>Chordata</taxon>
        <taxon>Craniata</taxon>
        <taxon>Vertebrata</taxon>
        <taxon>Euteleostomi</taxon>
        <taxon>Actinopterygii</taxon>
        <taxon>Neopterygii</taxon>
        <taxon>Teleostei</taxon>
        <taxon>Ostariophysi</taxon>
        <taxon>Siluriformes</taxon>
        <taxon>Clariidae</taxon>
        <taxon>Clarias</taxon>
    </lineage>
</organism>
<evidence type="ECO:0000313" key="2">
    <source>
        <dbReference type="EMBL" id="KAF5884993.1"/>
    </source>
</evidence>
<sequence>LGKRQTPGSFCTSQERRNALSSSRWQLAGSQKKKPERDEMLNISGRRSATLSQELITQKQKGSRTKVSFEAALIHLRTLIRDHFAHRLAISIPVHSRSYSCTSHNAKAALRGYRCAICIWQRVKRSRKTAIKINERRSAETLNSSDTPPIPPHSTPEDTPRKLYYQMKGIITPVKYVPDSKTQTLSLSLSSVPPAPPRASIKPRLISMASLSL</sequence>
<feature type="compositionally biased region" description="Polar residues" evidence="1">
    <location>
        <begin position="1"/>
        <end position="29"/>
    </location>
</feature>
<evidence type="ECO:0000313" key="3">
    <source>
        <dbReference type="Proteomes" id="UP000727407"/>
    </source>
</evidence>